<dbReference type="Proteomes" id="UP000001300">
    <property type="component" value="Chromosome E"/>
</dbReference>
<dbReference type="HOGENOM" id="CLU_017872_4_0_1"/>
<reference evidence="10 11" key="1">
    <citation type="journal article" date="2004" name="Nature">
        <title>Genome evolution in yeasts.</title>
        <authorList>
            <consortium name="Genolevures"/>
            <person name="Dujon B."/>
            <person name="Sherman D."/>
            <person name="Fischer G."/>
            <person name="Durrens P."/>
            <person name="Casaregola S."/>
            <person name="Lafontaine I."/>
            <person name="de Montigny J."/>
            <person name="Marck C."/>
            <person name="Neuveglise C."/>
            <person name="Talla E."/>
            <person name="Goffard N."/>
            <person name="Frangeul L."/>
            <person name="Aigle M."/>
            <person name="Anthouard V."/>
            <person name="Babour A."/>
            <person name="Barbe V."/>
            <person name="Barnay S."/>
            <person name="Blanchin S."/>
            <person name="Beckerich J.M."/>
            <person name="Beyne E."/>
            <person name="Bleykasten C."/>
            <person name="Boisrame A."/>
            <person name="Boyer J."/>
            <person name="Cattolico L."/>
            <person name="Confanioleri F."/>
            <person name="de Daruvar A."/>
            <person name="Despons L."/>
            <person name="Fabre E."/>
            <person name="Fairhead C."/>
            <person name="Ferry-Dumazet H."/>
            <person name="Groppi A."/>
            <person name="Hantraye F."/>
            <person name="Hennequin C."/>
            <person name="Jauniaux N."/>
            <person name="Joyet P."/>
            <person name="Kachouri R."/>
            <person name="Kerrest A."/>
            <person name="Koszul R."/>
            <person name="Lemaire M."/>
            <person name="Lesur I."/>
            <person name="Ma L."/>
            <person name="Muller H."/>
            <person name="Nicaud J.M."/>
            <person name="Nikolski M."/>
            <person name="Oztas S."/>
            <person name="Ozier-Kalogeropoulos O."/>
            <person name="Pellenz S."/>
            <person name="Potier S."/>
            <person name="Richard G.F."/>
            <person name="Straub M.L."/>
            <person name="Suleau A."/>
            <person name="Swennene D."/>
            <person name="Tekaia F."/>
            <person name="Wesolowski-Louvel M."/>
            <person name="Westhof E."/>
            <person name="Wirth B."/>
            <person name="Zeniou-Meyer M."/>
            <person name="Zivanovic I."/>
            <person name="Bolotin-Fukuhara M."/>
            <person name="Thierry A."/>
            <person name="Bouchier C."/>
            <person name="Caudron B."/>
            <person name="Scarpelli C."/>
            <person name="Gaillardin C."/>
            <person name="Weissenbach J."/>
            <person name="Wincker P."/>
            <person name="Souciet J.L."/>
        </authorList>
    </citation>
    <scope>NUCLEOTIDE SEQUENCE [LARGE SCALE GENOMIC DNA]</scope>
    <source>
        <strain evidence="11">CLIB 122 / E 150</strain>
    </source>
</reference>
<dbReference type="STRING" id="284591.F2Z612"/>
<dbReference type="InParanoid" id="F2Z612"/>
<dbReference type="GO" id="GO:0000136">
    <property type="term" value="C:mannan polymerase complex"/>
    <property type="evidence" value="ECO:0000318"/>
    <property type="project" value="GO_Central"/>
</dbReference>
<dbReference type="AlphaFoldDB" id="F2Z612"/>
<evidence type="ECO:0000256" key="3">
    <source>
        <dbReference type="ARBA" id="ARBA00022968"/>
    </source>
</evidence>
<evidence type="ECO:0000256" key="5">
    <source>
        <dbReference type="ARBA" id="ARBA00023034"/>
    </source>
</evidence>
<evidence type="ECO:0000256" key="6">
    <source>
        <dbReference type="ARBA" id="ARBA00023136"/>
    </source>
</evidence>
<keyword evidence="3" id="KW-0735">Signal-anchor</keyword>
<comment type="similarity">
    <text evidence="7">Belongs to the ANP1/MMN9/VAN1 family.</text>
</comment>
<evidence type="ECO:0000256" key="7">
    <source>
        <dbReference type="ARBA" id="ARBA00037964"/>
    </source>
</evidence>
<evidence type="ECO:0000256" key="2">
    <source>
        <dbReference type="ARBA" id="ARBA00022692"/>
    </source>
</evidence>
<dbReference type="InterPro" id="IPR029044">
    <property type="entry name" value="Nucleotide-diphossugar_trans"/>
</dbReference>
<gene>
    <name evidence="10" type="ORF">YALI0_E02222g</name>
</gene>
<sequence>MISRDKKPNELPKYEKTGGVDYRTDFKPRKPSPLSRPNLQVPQITKLRLAAVFVAVTLIVFLFGSHHEVSYSDVLQSVQGYKQYVSDSIKQGSISSQSPAEAHRKPLGEVSFVDLRDAAGDWSKNSPLNQRVLVCMPLRNVEKVVPIMASHLRNLTYDHNLIDLAFLISDTDDNTVNVLEDEINSIQSDADPKMPFNKITLLFRDFGSAVGTDFSDRHGVAVQGVRRKLMGRARNWLLSSLLEPTHSWVYWRDADIETSPPTIIEDLMKHNVDVIVPNVWRPLPDWLGSEQPYDLNSWQESQPALDLAATLDEDEVIVEGYAEYPTYRPHLAYVRNADGNPDEQVDLDGIGGVSILARSRVFLSGAHFTGFTFENHAETEAFGKMCKKMGFTVRGLPHYTVWHMYEPSEDDLKEMMRREKEEKEKEKQEKGTTENKDLEVNEAPEVKELEA</sequence>
<keyword evidence="4 9" id="KW-1133">Transmembrane helix</keyword>
<dbReference type="OrthoDB" id="204164at2759"/>
<dbReference type="InterPro" id="IPR052086">
    <property type="entry name" value="Mannan_Polymerase_Subunit"/>
</dbReference>
<dbReference type="CAZy" id="GT62">
    <property type="family name" value="Glycosyltransferase Family 62"/>
</dbReference>
<evidence type="ECO:0000313" key="11">
    <source>
        <dbReference type="Proteomes" id="UP000001300"/>
    </source>
</evidence>
<dbReference type="Gene3D" id="3.90.550.10">
    <property type="entry name" value="Spore Coat Polysaccharide Biosynthesis Protein SpsA, Chain A"/>
    <property type="match status" value="1"/>
</dbReference>
<proteinExistence type="inferred from homology"/>
<dbReference type="SUPFAM" id="SSF53448">
    <property type="entry name" value="Nucleotide-diphospho-sugar transferases"/>
    <property type="match status" value="1"/>
</dbReference>
<evidence type="ECO:0000256" key="4">
    <source>
        <dbReference type="ARBA" id="ARBA00022989"/>
    </source>
</evidence>
<dbReference type="GO" id="GO:0000009">
    <property type="term" value="F:alpha-1,6-mannosyltransferase activity"/>
    <property type="evidence" value="ECO:0007669"/>
    <property type="project" value="EnsemblFungi"/>
</dbReference>
<feature type="transmembrane region" description="Helical" evidence="9">
    <location>
        <begin position="47"/>
        <end position="64"/>
    </location>
</feature>
<keyword evidence="6 9" id="KW-0472">Membrane</keyword>
<dbReference type="PANTHER" id="PTHR43083">
    <property type="entry name" value="MANNAN POLYMERASE II"/>
    <property type="match status" value="1"/>
</dbReference>
<evidence type="ECO:0000256" key="1">
    <source>
        <dbReference type="ARBA" id="ARBA00004323"/>
    </source>
</evidence>
<dbReference type="OMA" id="YEEYATW"/>
<keyword evidence="5" id="KW-0333">Golgi apparatus</keyword>
<feature type="compositionally biased region" description="Basic and acidic residues" evidence="8">
    <location>
        <begin position="1"/>
        <end position="28"/>
    </location>
</feature>
<dbReference type="KEGG" id="yli:2912086"/>
<dbReference type="Pfam" id="PF03452">
    <property type="entry name" value="Anp1"/>
    <property type="match status" value="1"/>
</dbReference>
<dbReference type="RefSeq" id="XP_503450.1">
    <property type="nucleotide sequence ID" value="XM_503450.1"/>
</dbReference>
<protein>
    <submittedName>
        <fullName evidence="10">YALI0E02222p</fullName>
    </submittedName>
</protein>
<dbReference type="GO" id="GO:0000032">
    <property type="term" value="P:cell wall mannoprotein biosynthetic process"/>
    <property type="evidence" value="ECO:0000318"/>
    <property type="project" value="GO_Central"/>
</dbReference>
<dbReference type="VEuPathDB" id="FungiDB:YALI0_E02222g"/>
<organism evidence="10 11">
    <name type="scientific">Yarrowia lipolytica (strain CLIB 122 / E 150)</name>
    <name type="common">Yeast</name>
    <name type="synonym">Candida lipolytica</name>
    <dbReference type="NCBI Taxonomy" id="284591"/>
    <lineage>
        <taxon>Eukaryota</taxon>
        <taxon>Fungi</taxon>
        <taxon>Dikarya</taxon>
        <taxon>Ascomycota</taxon>
        <taxon>Saccharomycotina</taxon>
        <taxon>Dipodascomycetes</taxon>
        <taxon>Dipodascales</taxon>
        <taxon>Dipodascales incertae sedis</taxon>
        <taxon>Yarrowia</taxon>
    </lineage>
</organism>
<dbReference type="GO" id="GO:0006487">
    <property type="term" value="P:protein N-linked glycosylation"/>
    <property type="evidence" value="ECO:0000318"/>
    <property type="project" value="GO_Central"/>
</dbReference>
<comment type="subcellular location">
    <subcellularLocation>
        <location evidence="1">Golgi apparatus membrane</location>
        <topology evidence="1">Single-pass type II membrane protein</topology>
    </subcellularLocation>
</comment>
<evidence type="ECO:0000256" key="9">
    <source>
        <dbReference type="SAM" id="Phobius"/>
    </source>
</evidence>
<feature type="region of interest" description="Disordered" evidence="8">
    <location>
        <begin position="1"/>
        <end position="37"/>
    </location>
</feature>
<evidence type="ECO:0000256" key="8">
    <source>
        <dbReference type="SAM" id="MobiDB-lite"/>
    </source>
</evidence>
<feature type="region of interest" description="Disordered" evidence="8">
    <location>
        <begin position="413"/>
        <end position="451"/>
    </location>
</feature>
<accession>F2Z612</accession>
<evidence type="ECO:0000313" key="10">
    <source>
        <dbReference type="EMBL" id="CAG79029.1"/>
    </source>
</evidence>
<dbReference type="EMBL" id="CR382131">
    <property type="protein sequence ID" value="CAG79029.1"/>
    <property type="molecule type" value="Genomic_DNA"/>
</dbReference>
<dbReference type="FunFam" id="3.90.550.10:FF:000017">
    <property type="entry name" value="Mannan polymerase II complex ANP1 subunit"/>
    <property type="match status" value="1"/>
</dbReference>
<dbReference type="PANTHER" id="PTHR43083:SF2">
    <property type="entry name" value="MANNAN POLYMERASE II COMPLEX ANP1 SUBUNIT"/>
    <property type="match status" value="1"/>
</dbReference>
<keyword evidence="11" id="KW-1185">Reference proteome</keyword>
<keyword evidence="2 9" id="KW-0812">Transmembrane</keyword>
<name>F2Z612_YARLI</name>